<dbReference type="EMBL" id="JYNY01000289">
    <property type="protein sequence ID" value="KJJ84692.1"/>
    <property type="molecule type" value="Genomic_DNA"/>
</dbReference>
<sequence>MDRWQADVDLVSLWSEDASEQIKVVIDAQVLGDVYKSAHASNKGATAGVISSNLNLGANSSPVQVTKTNVLDYIVDCSTVLDEQNIPESNRWMVIPAWMAGMIKKSELKDASITNDSVSILRNGRIGVVDRFAIYASNNLSSVTDGSETAYNILFGHKSALTFASQITNVETLRAESTFGDLVRGLIVYGYKVAKPESLGLFYAYR</sequence>
<protein>
    <recommendedName>
        <fullName evidence="3">Capsid protein</fullName>
    </recommendedName>
</protein>
<gene>
    <name evidence="1" type="ORF">OMAG_001441</name>
</gene>
<reference evidence="1 2" key="1">
    <citation type="submission" date="2015-02" db="EMBL/GenBank/DDBJ databases">
        <title>Single-cell genomics of uncultivated deep-branching MTB reveals a conserved set of magnetosome genes.</title>
        <authorList>
            <person name="Kolinko S."/>
            <person name="Richter M."/>
            <person name="Glockner F.O."/>
            <person name="Brachmann A."/>
            <person name="Schuler D."/>
        </authorList>
    </citation>
    <scope>NUCLEOTIDE SEQUENCE [LARGE SCALE GENOMIC DNA]</scope>
    <source>
        <strain evidence="1">SKK-01</strain>
    </source>
</reference>
<accession>A0A0F0CN64</accession>
<name>A0A0F0CN64_9BACT</name>
<evidence type="ECO:0008006" key="3">
    <source>
        <dbReference type="Google" id="ProtNLM"/>
    </source>
</evidence>
<dbReference type="AlphaFoldDB" id="A0A0F0CN64"/>
<organism evidence="1 2">
    <name type="scientific">Candidatus Omnitrophus magneticus</name>
    <dbReference type="NCBI Taxonomy" id="1609969"/>
    <lineage>
        <taxon>Bacteria</taxon>
        <taxon>Pseudomonadati</taxon>
        <taxon>Candidatus Omnitrophota</taxon>
        <taxon>Candidatus Omnitrophus</taxon>
    </lineage>
</organism>
<evidence type="ECO:0000313" key="1">
    <source>
        <dbReference type="EMBL" id="KJJ84692.1"/>
    </source>
</evidence>
<evidence type="ECO:0000313" key="2">
    <source>
        <dbReference type="Proteomes" id="UP000033428"/>
    </source>
</evidence>
<proteinExistence type="predicted"/>
<comment type="caution">
    <text evidence="1">The sequence shown here is derived from an EMBL/GenBank/DDBJ whole genome shotgun (WGS) entry which is preliminary data.</text>
</comment>
<keyword evidence="2" id="KW-1185">Reference proteome</keyword>
<dbReference type="Proteomes" id="UP000033428">
    <property type="component" value="Unassembled WGS sequence"/>
</dbReference>